<dbReference type="OMA" id="VWFLDLP"/>
<feature type="compositionally biased region" description="Acidic residues" evidence="3">
    <location>
        <begin position="316"/>
        <end position="343"/>
    </location>
</feature>
<dbReference type="GO" id="GO:0000785">
    <property type="term" value="C:chromatin"/>
    <property type="evidence" value="ECO:0000318"/>
    <property type="project" value="GO_Central"/>
</dbReference>
<dbReference type="GO" id="GO:0042393">
    <property type="term" value="F:histone binding"/>
    <property type="evidence" value="ECO:0000318"/>
    <property type="project" value="GO_Central"/>
</dbReference>
<dbReference type="InterPro" id="IPR037231">
    <property type="entry name" value="NAP-like_sf"/>
</dbReference>
<dbReference type="STRING" id="5888.A0CUN0"/>
<sequence>MIIFCKVFQNFTRIQNKIKQCQQHFLQQFWLLLINLNRNKLYYIFTRIQCSEINVYNYKINQGQFFMIIDQGVIEAVKQKFKPEDLSKAIALIHYVKKWSNLEQQYEENVNKKSCLPELSEVNALANGTRQPSEEEMKDSTIKEAEPISDYWSKVLQHAGITGSRITQKDADVLAHLKSITASFGDNDRDFKLRFEFNPNQYFDNKVLEKEFIYNNEESDLPYKCNGTQINWKEGKNVTKTIKKKKQRNKKTNQTRIIETEVKLKSFFKFFDDIAPAQTDEEELQKEEKITADLEVGEAIIEEIIPQSLTYYLDLKDDEDEDDMDEEDDQDDDDEDDDDDDDD</sequence>
<name>A0CUN0_PARTE</name>
<reference evidence="4 5" key="1">
    <citation type="journal article" date="2006" name="Nature">
        <title>Global trends of whole-genome duplications revealed by the ciliate Paramecium tetraurelia.</title>
        <authorList>
            <consortium name="Genoscope"/>
            <person name="Aury J.-M."/>
            <person name="Jaillon O."/>
            <person name="Duret L."/>
            <person name="Noel B."/>
            <person name="Jubin C."/>
            <person name="Porcel B.M."/>
            <person name="Segurens B."/>
            <person name="Daubin V."/>
            <person name="Anthouard V."/>
            <person name="Aiach N."/>
            <person name="Arnaiz O."/>
            <person name="Billaut A."/>
            <person name="Beisson J."/>
            <person name="Blanc I."/>
            <person name="Bouhouche K."/>
            <person name="Camara F."/>
            <person name="Duharcourt S."/>
            <person name="Guigo R."/>
            <person name="Gogendeau D."/>
            <person name="Katinka M."/>
            <person name="Keller A.-M."/>
            <person name="Kissmehl R."/>
            <person name="Klotz C."/>
            <person name="Koll F."/>
            <person name="Le Moue A."/>
            <person name="Lepere C."/>
            <person name="Malinsky S."/>
            <person name="Nowacki M."/>
            <person name="Nowak J.K."/>
            <person name="Plattner H."/>
            <person name="Poulain J."/>
            <person name="Ruiz F."/>
            <person name="Serrano V."/>
            <person name="Zagulski M."/>
            <person name="Dessen P."/>
            <person name="Betermier M."/>
            <person name="Weissenbach J."/>
            <person name="Scarpelli C."/>
            <person name="Schachter V."/>
            <person name="Sperling L."/>
            <person name="Meyer E."/>
            <person name="Cohen J."/>
            <person name="Wincker P."/>
        </authorList>
    </citation>
    <scope>NUCLEOTIDE SEQUENCE [LARGE SCALE GENOMIC DNA]</scope>
    <source>
        <strain evidence="4 5">Stock d4-2</strain>
    </source>
</reference>
<dbReference type="GO" id="GO:0003682">
    <property type="term" value="F:chromatin binding"/>
    <property type="evidence" value="ECO:0000318"/>
    <property type="project" value="GO_Central"/>
</dbReference>
<dbReference type="RefSeq" id="XP_001441894.1">
    <property type="nucleotide sequence ID" value="XM_001441857.1"/>
</dbReference>
<dbReference type="GO" id="GO:0006334">
    <property type="term" value="P:nucleosome assembly"/>
    <property type="evidence" value="ECO:0000318"/>
    <property type="project" value="GO_Central"/>
</dbReference>
<evidence type="ECO:0000313" key="4">
    <source>
        <dbReference type="EMBL" id="CAK74497.1"/>
    </source>
</evidence>
<feature type="region of interest" description="Disordered" evidence="3">
    <location>
        <begin position="313"/>
        <end position="343"/>
    </location>
</feature>
<dbReference type="InParanoid" id="A0CUN0"/>
<dbReference type="PANTHER" id="PTHR11875">
    <property type="entry name" value="TESTIS-SPECIFIC Y-ENCODED PROTEIN"/>
    <property type="match status" value="1"/>
</dbReference>
<dbReference type="GeneID" id="5027679"/>
<dbReference type="Gene3D" id="3.30.1120.90">
    <property type="entry name" value="Nucleosome assembly protein"/>
    <property type="match status" value="1"/>
</dbReference>
<dbReference type="eggNOG" id="KOG1507">
    <property type="taxonomic scope" value="Eukaryota"/>
</dbReference>
<dbReference type="AlphaFoldDB" id="A0CUN0"/>
<evidence type="ECO:0000256" key="2">
    <source>
        <dbReference type="RuleBase" id="RU003876"/>
    </source>
</evidence>
<keyword evidence="5" id="KW-1185">Reference proteome</keyword>
<proteinExistence type="inferred from homology"/>
<evidence type="ECO:0000313" key="5">
    <source>
        <dbReference type="Proteomes" id="UP000000600"/>
    </source>
</evidence>
<dbReference type="OrthoDB" id="304517at2759"/>
<evidence type="ECO:0000256" key="3">
    <source>
        <dbReference type="SAM" id="MobiDB-lite"/>
    </source>
</evidence>
<evidence type="ECO:0008006" key="6">
    <source>
        <dbReference type="Google" id="ProtNLM"/>
    </source>
</evidence>
<organism evidence="4 5">
    <name type="scientific">Paramecium tetraurelia</name>
    <dbReference type="NCBI Taxonomy" id="5888"/>
    <lineage>
        <taxon>Eukaryota</taxon>
        <taxon>Sar</taxon>
        <taxon>Alveolata</taxon>
        <taxon>Ciliophora</taxon>
        <taxon>Intramacronucleata</taxon>
        <taxon>Oligohymenophorea</taxon>
        <taxon>Peniculida</taxon>
        <taxon>Parameciidae</taxon>
        <taxon>Paramecium</taxon>
    </lineage>
</organism>
<dbReference type="HOGENOM" id="CLU_038841_5_0_1"/>
<dbReference type="FunCoup" id="A0CUN0">
    <property type="interactions" value="798"/>
</dbReference>
<protein>
    <recommendedName>
        <fullName evidence="6">Nucleosome assembly protein</fullName>
    </recommendedName>
</protein>
<dbReference type="GO" id="GO:0005634">
    <property type="term" value="C:nucleus"/>
    <property type="evidence" value="ECO:0000318"/>
    <property type="project" value="GO_Central"/>
</dbReference>
<dbReference type="SUPFAM" id="SSF143113">
    <property type="entry name" value="NAP-like"/>
    <property type="match status" value="1"/>
</dbReference>
<dbReference type="KEGG" id="ptm:GSPATT00010697001"/>
<dbReference type="Pfam" id="PF00956">
    <property type="entry name" value="NAP"/>
    <property type="match status" value="1"/>
</dbReference>
<dbReference type="Proteomes" id="UP000000600">
    <property type="component" value="Unassembled WGS sequence"/>
</dbReference>
<comment type="similarity">
    <text evidence="1 2">Belongs to the nucleosome assembly protein (NAP) family.</text>
</comment>
<gene>
    <name evidence="4" type="ORF">GSPATT00010697001</name>
</gene>
<dbReference type="InterPro" id="IPR002164">
    <property type="entry name" value="NAP_family"/>
</dbReference>
<evidence type="ECO:0000256" key="1">
    <source>
        <dbReference type="ARBA" id="ARBA00009947"/>
    </source>
</evidence>
<dbReference type="EMBL" id="CT868185">
    <property type="protein sequence ID" value="CAK74497.1"/>
    <property type="molecule type" value="Genomic_DNA"/>
</dbReference>
<accession>A0CUN0</accession>